<dbReference type="GO" id="GO:0005886">
    <property type="term" value="C:plasma membrane"/>
    <property type="evidence" value="ECO:0007669"/>
    <property type="project" value="UniProtKB-SubCell"/>
</dbReference>
<protein>
    <recommendedName>
        <fullName evidence="10">Periplasmic chaperone PpiD</fullName>
    </recommendedName>
    <alternativeName>
        <fullName evidence="11">Periplasmic folding chaperone</fullName>
    </alternativeName>
</protein>
<dbReference type="Pfam" id="PF13616">
    <property type="entry name" value="Rotamase_3"/>
    <property type="match status" value="1"/>
</dbReference>
<evidence type="ECO:0000256" key="6">
    <source>
        <dbReference type="ARBA" id="ARBA00023136"/>
    </source>
</evidence>
<keyword evidence="5 13" id="KW-1133">Transmembrane helix</keyword>
<keyword evidence="8 12" id="KW-0413">Isomerase</keyword>
<dbReference type="Gene3D" id="3.10.50.40">
    <property type="match status" value="1"/>
</dbReference>
<comment type="caution">
    <text evidence="15">The sequence shown here is derived from an EMBL/GenBank/DDBJ whole genome shotgun (WGS) entry which is preliminary data.</text>
</comment>
<keyword evidence="2" id="KW-1003">Cell membrane</keyword>
<feature type="transmembrane region" description="Helical" evidence="13">
    <location>
        <begin position="12"/>
        <end position="34"/>
    </location>
</feature>
<evidence type="ECO:0000256" key="13">
    <source>
        <dbReference type="SAM" id="Phobius"/>
    </source>
</evidence>
<sequence length="614" mass="66890">MFDFVQKNSLFIKVVLGGVALTFVGFGVGSYTAATDDPYLAKVDGVKIYKQDIERALNGRPADAATRQGVLENLVRKELLLADARSSGLVVSADELRRAILDIPGLQENGKFSKTQYELFLKSQGLSAPLFEKMIGDDLLIQKQLDSIAGSSLVSNAGIERVHQLIGQSREISAWVLRPQQFATEVKIDDEAVKAYYTAQNKRFQTPDMVRAQYVTLSQDKLAASIKVSDEEIRQYFEQHRAELAPEQRRVAHILIAAGKDADAAARTKAREQAEALLKELKTNPGRFAELARARSQDPGSAAQGGDLGYFAKGMMVKPFEDTAFKLAKGEMSGVVETDFGYHILRLDDIKQPDFAAVKEQVTARLQKQKATGALREQAEKLNELAYQQADSLKAASDTLKLPLETSDWLARDSKPTNPLLAHPKVLDALFSDDVLKGKHNSEAIEVAPGTLVVVRVAEHKPAAQKPLEEVAASIRQTLTDSKAAELASEKGKTLLATLKAGKAAAGESWGPMQTVSRQAPVSLSRDAARVVFSAPVAKLPAYAGAATDTGDYVIYRISKVTPAPAAKPEDQARLRQMLSQAMSNAEAMAYVESLRQRFKVVQRPITGGEDSQQ</sequence>
<dbReference type="PANTHER" id="PTHR47529:SF1">
    <property type="entry name" value="PERIPLASMIC CHAPERONE PPID"/>
    <property type="match status" value="1"/>
</dbReference>
<dbReference type="InterPro" id="IPR052029">
    <property type="entry name" value="PpiD_chaperone"/>
</dbReference>
<organism evidence="15 16">
    <name type="scientific">Rivihabitans pingtungensis</name>
    <dbReference type="NCBI Taxonomy" id="1054498"/>
    <lineage>
        <taxon>Bacteria</taxon>
        <taxon>Pseudomonadati</taxon>
        <taxon>Pseudomonadota</taxon>
        <taxon>Betaproteobacteria</taxon>
        <taxon>Neisseriales</taxon>
        <taxon>Aquaspirillaceae</taxon>
        <taxon>Rivihabitans</taxon>
    </lineage>
</organism>
<dbReference type="InterPro" id="IPR023058">
    <property type="entry name" value="PPIase_PpiC_CS"/>
</dbReference>
<evidence type="ECO:0000313" key="15">
    <source>
        <dbReference type="EMBL" id="PXX81937.1"/>
    </source>
</evidence>
<evidence type="ECO:0000256" key="12">
    <source>
        <dbReference type="PROSITE-ProRule" id="PRU00278"/>
    </source>
</evidence>
<dbReference type="Pfam" id="PF13624">
    <property type="entry name" value="SurA_N_3"/>
    <property type="match status" value="1"/>
</dbReference>
<reference evidence="15 16" key="1">
    <citation type="submission" date="2018-05" db="EMBL/GenBank/DDBJ databases">
        <title>Genomic Encyclopedia of Type Strains, Phase IV (KMG-IV): sequencing the most valuable type-strain genomes for metagenomic binning, comparative biology and taxonomic classification.</title>
        <authorList>
            <person name="Goeker M."/>
        </authorList>
    </citation>
    <scope>NUCLEOTIDE SEQUENCE [LARGE SCALE GENOMIC DNA]</scope>
    <source>
        <strain evidence="15 16">DSM 29661</strain>
    </source>
</reference>
<keyword evidence="6 13" id="KW-0472">Membrane</keyword>
<evidence type="ECO:0000259" key="14">
    <source>
        <dbReference type="PROSITE" id="PS50198"/>
    </source>
</evidence>
<evidence type="ECO:0000256" key="2">
    <source>
        <dbReference type="ARBA" id="ARBA00022475"/>
    </source>
</evidence>
<dbReference type="PROSITE" id="PS01096">
    <property type="entry name" value="PPIC_PPIASE_1"/>
    <property type="match status" value="1"/>
</dbReference>
<evidence type="ECO:0000256" key="10">
    <source>
        <dbReference type="ARBA" id="ARBA00040743"/>
    </source>
</evidence>
<dbReference type="EMBL" id="QJKI01000001">
    <property type="protein sequence ID" value="PXX81937.1"/>
    <property type="molecule type" value="Genomic_DNA"/>
</dbReference>
<dbReference type="Gene3D" id="1.10.4030.10">
    <property type="entry name" value="Porin chaperone SurA, peptide-binding domain"/>
    <property type="match status" value="1"/>
</dbReference>
<evidence type="ECO:0000256" key="9">
    <source>
        <dbReference type="ARBA" id="ARBA00038408"/>
    </source>
</evidence>
<evidence type="ECO:0000256" key="7">
    <source>
        <dbReference type="ARBA" id="ARBA00023186"/>
    </source>
</evidence>
<keyword evidence="7" id="KW-0143">Chaperone</keyword>
<dbReference type="GO" id="GO:0003755">
    <property type="term" value="F:peptidyl-prolyl cis-trans isomerase activity"/>
    <property type="evidence" value="ECO:0007669"/>
    <property type="project" value="UniProtKB-KW"/>
</dbReference>
<gene>
    <name evidence="15" type="ORF">DFR34_101166</name>
</gene>
<proteinExistence type="inferred from homology"/>
<dbReference type="InterPro" id="IPR046357">
    <property type="entry name" value="PPIase_dom_sf"/>
</dbReference>
<dbReference type="OrthoDB" id="9812372at2"/>
<comment type="subcellular location">
    <subcellularLocation>
        <location evidence="1">Cell inner membrane</location>
        <topology evidence="1">Single-pass type II membrane protein</topology>
        <orientation evidence="1">Periplasmic side</orientation>
    </subcellularLocation>
</comment>
<evidence type="ECO:0000256" key="11">
    <source>
        <dbReference type="ARBA" id="ARBA00042775"/>
    </source>
</evidence>
<dbReference type="SUPFAM" id="SSF54534">
    <property type="entry name" value="FKBP-like"/>
    <property type="match status" value="1"/>
</dbReference>
<feature type="domain" description="PpiC" evidence="14">
    <location>
        <begin position="246"/>
        <end position="349"/>
    </location>
</feature>
<dbReference type="PANTHER" id="PTHR47529">
    <property type="entry name" value="PEPTIDYL-PROLYL CIS-TRANS ISOMERASE D"/>
    <property type="match status" value="1"/>
</dbReference>
<dbReference type="InterPro" id="IPR027304">
    <property type="entry name" value="Trigger_fact/SurA_dom_sf"/>
</dbReference>
<evidence type="ECO:0000256" key="5">
    <source>
        <dbReference type="ARBA" id="ARBA00022989"/>
    </source>
</evidence>
<name>A0A318LJN7_9NEIS</name>
<comment type="similarity">
    <text evidence="9">Belongs to the PpiD chaperone family.</text>
</comment>
<dbReference type="Proteomes" id="UP000247555">
    <property type="component" value="Unassembled WGS sequence"/>
</dbReference>
<keyword evidence="12" id="KW-0697">Rotamase</keyword>
<evidence type="ECO:0000313" key="16">
    <source>
        <dbReference type="Proteomes" id="UP000247555"/>
    </source>
</evidence>
<evidence type="ECO:0000256" key="4">
    <source>
        <dbReference type="ARBA" id="ARBA00022692"/>
    </source>
</evidence>
<accession>A0A318LJN7</accession>
<dbReference type="RefSeq" id="WP_110389250.1">
    <property type="nucleotide sequence ID" value="NZ_QJKI01000001.1"/>
</dbReference>
<evidence type="ECO:0000256" key="8">
    <source>
        <dbReference type="ARBA" id="ARBA00023235"/>
    </source>
</evidence>
<keyword evidence="3" id="KW-0997">Cell inner membrane</keyword>
<dbReference type="InterPro" id="IPR000297">
    <property type="entry name" value="PPIase_PpiC"/>
</dbReference>
<evidence type="ECO:0000256" key="1">
    <source>
        <dbReference type="ARBA" id="ARBA00004382"/>
    </source>
</evidence>
<dbReference type="SUPFAM" id="SSF109998">
    <property type="entry name" value="Triger factor/SurA peptide-binding domain-like"/>
    <property type="match status" value="1"/>
</dbReference>
<evidence type="ECO:0000256" key="3">
    <source>
        <dbReference type="ARBA" id="ARBA00022519"/>
    </source>
</evidence>
<keyword evidence="16" id="KW-1185">Reference proteome</keyword>
<dbReference type="PROSITE" id="PS50198">
    <property type="entry name" value="PPIC_PPIASE_2"/>
    <property type="match status" value="1"/>
</dbReference>
<keyword evidence="4 13" id="KW-0812">Transmembrane</keyword>
<dbReference type="AlphaFoldDB" id="A0A318LJN7"/>